<dbReference type="EMBL" id="LR796707">
    <property type="protein sequence ID" value="CAB4160742.1"/>
    <property type="molecule type" value="Genomic_DNA"/>
</dbReference>
<proteinExistence type="predicted"/>
<gene>
    <name evidence="1" type="ORF">UFOVP503_17</name>
    <name evidence="2" type="ORF">UFOVP763_11</name>
</gene>
<organism evidence="1">
    <name type="scientific">uncultured Caudovirales phage</name>
    <dbReference type="NCBI Taxonomy" id="2100421"/>
    <lineage>
        <taxon>Viruses</taxon>
        <taxon>Duplodnaviria</taxon>
        <taxon>Heunggongvirae</taxon>
        <taxon>Uroviricota</taxon>
        <taxon>Caudoviricetes</taxon>
        <taxon>Peduoviridae</taxon>
        <taxon>Maltschvirus</taxon>
        <taxon>Maltschvirus maltsch</taxon>
    </lineage>
</organism>
<dbReference type="Gene3D" id="1.10.10.60">
    <property type="entry name" value="Homeodomain-like"/>
    <property type="match status" value="1"/>
</dbReference>
<evidence type="ECO:0008006" key="3">
    <source>
        <dbReference type="Google" id="ProtNLM"/>
    </source>
</evidence>
<name>A0A6J5MN17_9CAUD</name>
<evidence type="ECO:0000313" key="2">
    <source>
        <dbReference type="EMBL" id="CAB4160742.1"/>
    </source>
</evidence>
<protein>
    <recommendedName>
        <fullName evidence="3">Terminase small subunit</fullName>
    </recommendedName>
</protein>
<accession>A0A6J5MN17</accession>
<dbReference type="Pfam" id="PF20901">
    <property type="entry name" value="Sf6_terminase"/>
    <property type="match status" value="1"/>
</dbReference>
<evidence type="ECO:0000313" key="1">
    <source>
        <dbReference type="EMBL" id="CAB4146430.1"/>
    </source>
</evidence>
<sequence length="177" mass="19690">MDKPTRQSVGADVSLPDWLTAGDLAPTRPSAQARALVFQQFETVYPRVIELIASGYTLTNAVKEVPYDIDLGAFTRWIKKDPVRNEMYKESKEIRTEAWAGKVIDHATAEDSFEDVARSKLIVDAYKWLMAADNRKTYGQSTQIELGGQISVLGALAAANQRTVELVEDVTPRLESD</sequence>
<dbReference type="InterPro" id="IPR048683">
    <property type="entry name" value="Sf6_terminase"/>
</dbReference>
<dbReference type="EMBL" id="LR796471">
    <property type="protein sequence ID" value="CAB4146430.1"/>
    <property type="molecule type" value="Genomic_DNA"/>
</dbReference>
<reference evidence="1" key="1">
    <citation type="submission" date="2020-04" db="EMBL/GenBank/DDBJ databases">
        <authorList>
            <person name="Chiriac C."/>
            <person name="Salcher M."/>
            <person name="Ghai R."/>
            <person name="Kavagutti S V."/>
        </authorList>
    </citation>
    <scope>NUCLEOTIDE SEQUENCE</scope>
</reference>